<keyword evidence="2 6" id="KW-0812">Transmembrane</keyword>
<dbReference type="Proteomes" id="UP000001194">
    <property type="component" value="Unassembled WGS sequence"/>
</dbReference>
<organism evidence="8">
    <name type="scientific">Laccaria bicolor (strain S238N-H82 / ATCC MYA-4686)</name>
    <name type="common">Bicoloured deceiver</name>
    <name type="synonym">Laccaria laccata var. bicolor</name>
    <dbReference type="NCBI Taxonomy" id="486041"/>
    <lineage>
        <taxon>Eukaryota</taxon>
        <taxon>Fungi</taxon>
        <taxon>Dikarya</taxon>
        <taxon>Basidiomycota</taxon>
        <taxon>Agaricomycotina</taxon>
        <taxon>Agaricomycetes</taxon>
        <taxon>Agaricomycetidae</taxon>
        <taxon>Agaricales</taxon>
        <taxon>Agaricineae</taxon>
        <taxon>Hydnangiaceae</taxon>
        <taxon>Laccaria</taxon>
    </lineage>
</organism>
<evidence type="ECO:0000313" key="8">
    <source>
        <dbReference type="Proteomes" id="UP000001194"/>
    </source>
</evidence>
<feature type="transmembrane region" description="Helical" evidence="6">
    <location>
        <begin position="339"/>
        <end position="357"/>
    </location>
</feature>
<dbReference type="GeneID" id="6071235"/>
<keyword evidence="4 6" id="KW-0472">Membrane</keyword>
<evidence type="ECO:0000256" key="3">
    <source>
        <dbReference type="ARBA" id="ARBA00022989"/>
    </source>
</evidence>
<evidence type="ECO:0000256" key="6">
    <source>
        <dbReference type="SAM" id="Phobius"/>
    </source>
</evidence>
<keyword evidence="8" id="KW-1185">Reference proteome</keyword>
<proteinExistence type="predicted"/>
<evidence type="ECO:0000256" key="1">
    <source>
        <dbReference type="ARBA" id="ARBA00004141"/>
    </source>
</evidence>
<dbReference type="InParanoid" id="B0CX91"/>
<evidence type="ECO:0000256" key="5">
    <source>
        <dbReference type="SAM" id="MobiDB-lite"/>
    </source>
</evidence>
<keyword evidence="3 6" id="KW-1133">Transmembrane helix</keyword>
<reference evidence="7" key="1">
    <citation type="journal article" date="2008" name="Nature">
        <title>The genome of Laccaria bicolor provides insights into mycorrhizal symbiosis.</title>
        <authorList>
            <person name="Martin F."/>
            <person name="Aerts A."/>
            <person name="Ahren D."/>
            <person name="Brun A."/>
            <person name="Danchin E.G.J."/>
            <person name="Duchaussoy F."/>
            <person name="Gibon J."/>
            <person name="Kohler A."/>
            <person name="Lindquist E."/>
            <person name="Pereda V."/>
            <person name="Salamov A."/>
            <person name="Shapiro H.J."/>
            <person name="Wuyts J."/>
            <person name="Blaudez D."/>
            <person name="Buee M."/>
            <person name="Brokstein P."/>
            <person name="Canbaeck B."/>
            <person name="Cohen D."/>
            <person name="Courty P.E."/>
            <person name="Coutinho P.M."/>
            <person name="Delaruelle C."/>
            <person name="Detter J.C."/>
            <person name="Deveau A."/>
            <person name="DiFazio S."/>
            <person name="Duplessis S."/>
            <person name="Fraissinet-Tachet L."/>
            <person name="Lucic E."/>
            <person name="Frey-Klett P."/>
            <person name="Fourrey C."/>
            <person name="Feussner I."/>
            <person name="Gay G."/>
            <person name="Grimwood J."/>
            <person name="Hoegger P.J."/>
            <person name="Jain P."/>
            <person name="Kilaru S."/>
            <person name="Labbe J."/>
            <person name="Lin Y.C."/>
            <person name="Legue V."/>
            <person name="Le Tacon F."/>
            <person name="Marmeisse R."/>
            <person name="Melayah D."/>
            <person name="Montanini B."/>
            <person name="Muratet M."/>
            <person name="Nehls U."/>
            <person name="Niculita-Hirzel H."/>
            <person name="Oudot-Le Secq M.P."/>
            <person name="Peter M."/>
            <person name="Quesneville H."/>
            <person name="Rajashekar B."/>
            <person name="Reich M."/>
            <person name="Rouhier N."/>
            <person name="Schmutz J."/>
            <person name="Yin T."/>
            <person name="Chalot M."/>
            <person name="Henrissat B."/>
            <person name="Kuees U."/>
            <person name="Lucas S."/>
            <person name="Van de Peer Y."/>
            <person name="Podila G.K."/>
            <person name="Polle A."/>
            <person name="Pukkila P.J."/>
            <person name="Richardson P.M."/>
            <person name="Rouze P."/>
            <person name="Sanders I.R."/>
            <person name="Stajich J.E."/>
            <person name="Tunlid A."/>
            <person name="Tuskan G."/>
            <person name="Grigoriev I.V."/>
        </authorList>
    </citation>
    <scope>NUCLEOTIDE SEQUENCE [LARGE SCALE GENOMIC DNA]</scope>
</reference>
<dbReference type="KEGG" id="lbc:LACBIDRAFT_322707"/>
<evidence type="ECO:0000313" key="7">
    <source>
        <dbReference type="EMBL" id="EDR13633.1"/>
    </source>
</evidence>
<evidence type="ECO:0000256" key="4">
    <source>
        <dbReference type="ARBA" id="ARBA00023136"/>
    </source>
</evidence>
<dbReference type="GO" id="GO:0016020">
    <property type="term" value="C:membrane"/>
    <property type="evidence" value="ECO:0007669"/>
    <property type="project" value="UniProtKB-SubCell"/>
</dbReference>
<dbReference type="InterPro" id="IPR018499">
    <property type="entry name" value="Tetraspanin/Peripherin"/>
</dbReference>
<gene>
    <name evidence="7" type="primary">LbTsp2-A</name>
    <name evidence="7" type="ORF">LACBIDRAFT_322707</name>
</gene>
<feature type="transmembrane region" description="Helical" evidence="6">
    <location>
        <begin position="369"/>
        <end position="391"/>
    </location>
</feature>
<dbReference type="Pfam" id="PF00335">
    <property type="entry name" value="Tetraspanin"/>
    <property type="match status" value="1"/>
</dbReference>
<accession>B0CX91</accession>
<dbReference type="RefSeq" id="XP_001876131.1">
    <property type="nucleotide sequence ID" value="XM_001876096.1"/>
</dbReference>
<dbReference type="AlphaFoldDB" id="B0CX91"/>
<feature type="region of interest" description="Disordered" evidence="5">
    <location>
        <begin position="98"/>
        <end position="119"/>
    </location>
</feature>
<feature type="compositionally biased region" description="Low complexity" evidence="5">
    <location>
        <begin position="1"/>
        <end position="16"/>
    </location>
</feature>
<dbReference type="STRING" id="486041.B0CX91"/>
<dbReference type="EMBL" id="DS547093">
    <property type="protein sequence ID" value="EDR13633.1"/>
    <property type="molecule type" value="Genomic_DNA"/>
</dbReference>
<sequence length="563" mass="62476">MPRQPSLRVSSSTLSTVRRRVSAQEPPHEEDRGPHRKPTIKLLPKTQESLPQSFSSSFLNLPYEITSPETYAPSTFPDPESLVVPEPESPVLTQEQLSNIPLTPRPDPPSRASTACSWESTETRVSQISRLPTPDFTNPSQSTLQRGAGSLRMLLPKRLSYISFNIPQTAFWSGGRPELKAQSEARHIPPQIPFWAGIRPNLNALRNQSEGSAKTRITARTTNSVDSGHHALIPSIGTTDKFTHKWPKPQSLKYLNSRTNSTSSNGSSVHLDQAASLALEEGQGLGVGSVMRWTTFKWCLVLSVSTVFVYGAAGLACAIMTWFRTWDKADVMSVADGDILILITLAASILLFTSLVGMSGTLLNSRPILAVYTLLLWPALASLLAVGYISYHRATFSLDHKLNLSWSQYYTPLGRLLIQNSLHCCGFYSALHEATFSKRCYPRTSLPGCKGKLYRFDRENLAAIWMAVFSLVPLHLINILVALLCANHVTRTFGKGITPKRYRLSSEDVKADAERILSGIDGRGTVRPVVQPEYSRAGSSGVFREDREDRTTLLKDEDYWYTL</sequence>
<feature type="transmembrane region" description="Helical" evidence="6">
    <location>
        <begin position="298"/>
        <end position="323"/>
    </location>
</feature>
<feature type="transmembrane region" description="Helical" evidence="6">
    <location>
        <begin position="462"/>
        <end position="486"/>
    </location>
</feature>
<feature type="region of interest" description="Disordered" evidence="5">
    <location>
        <begin position="1"/>
        <end position="53"/>
    </location>
</feature>
<comment type="subcellular location">
    <subcellularLocation>
        <location evidence="1">Membrane</location>
        <topology evidence="1">Multi-pass membrane protein</topology>
    </subcellularLocation>
</comment>
<name>B0CX91_LACBS</name>
<dbReference type="OrthoDB" id="2156690at2759"/>
<protein>
    <submittedName>
        <fullName evidence="7">Tetraspanin Tsp2 family</fullName>
    </submittedName>
</protein>
<dbReference type="HOGENOM" id="CLU_033914_0_0_1"/>
<evidence type="ECO:0000256" key="2">
    <source>
        <dbReference type="ARBA" id="ARBA00022692"/>
    </source>
</evidence>